<dbReference type="OrthoDB" id="9780456at2"/>
<gene>
    <name evidence="4" type="ORF">FC15_GL001305</name>
</gene>
<dbReference type="InterPro" id="IPR006218">
    <property type="entry name" value="DAHP1/KDSA"/>
</dbReference>
<dbReference type="NCBIfam" id="NF006421">
    <property type="entry name" value="PRK08673.1"/>
    <property type="match status" value="1"/>
</dbReference>
<dbReference type="InterPro" id="IPR006268">
    <property type="entry name" value="DAHP_syn_2"/>
</dbReference>
<dbReference type="InterPro" id="IPR052899">
    <property type="entry name" value="Class-I_DAHP_synthase"/>
</dbReference>
<dbReference type="PATRIC" id="fig|1423735.3.peg.1351"/>
<sequence>MIIQFKKPLDQEILTDILASLKQAHHHGVLVENHLVVFDTDTFDFTERQKSAIARLESKQPRYVLSSRAFKPNDTIVKTPHNQIGGHNLTLMAGPCSVENEEMIHRVAAAVKAAGASVLRGGAFKPRTSPYDFQGLGVEGLTYLREAADENGLDVITEVMSVEEIDAVGQYTDIFQIGARNMQNYELLKAVGRTHQPVALKRGLSATIDELLNAAEYIASQGNFNIMLVERGIRSFDGTYTRNVLDVGAVPVLHQLTHFPVIIDPSHATGHADLVTPLAAAGVAAGAQGLLVEVHENPAQALSDAAQQLTPAQFAKLATRAQKIHELDGAIAEEKKAIVKAAVSEDNHESHHSATNPDENHD</sequence>
<evidence type="ECO:0000313" key="4">
    <source>
        <dbReference type="EMBL" id="KRM10700.1"/>
    </source>
</evidence>
<keyword evidence="5" id="KW-1185">Reference proteome</keyword>
<dbReference type="InterPro" id="IPR013785">
    <property type="entry name" value="Aldolase_TIM"/>
</dbReference>
<evidence type="ECO:0000313" key="5">
    <source>
        <dbReference type="Proteomes" id="UP000051315"/>
    </source>
</evidence>
<dbReference type="NCBIfam" id="NF009239">
    <property type="entry name" value="PRK12595.1"/>
    <property type="match status" value="1"/>
</dbReference>
<proteinExistence type="predicted"/>
<evidence type="ECO:0000256" key="1">
    <source>
        <dbReference type="ARBA" id="ARBA00022679"/>
    </source>
</evidence>
<dbReference type="RefSeq" id="WP_083479072.1">
    <property type="nucleotide sequence ID" value="NZ_AZFX01000036.1"/>
</dbReference>
<keyword evidence="1" id="KW-0808">Transferase</keyword>
<dbReference type="PANTHER" id="PTHR43018:SF2">
    <property type="entry name" value="PHOSPHO-2-DEHYDRO-3-DEOXYHEPTONATE ALDOLASE"/>
    <property type="match status" value="1"/>
</dbReference>
<feature type="domain" description="DAHP synthetase I/KDSA" evidence="3">
    <location>
        <begin position="84"/>
        <end position="324"/>
    </location>
</feature>
<dbReference type="AlphaFoldDB" id="A0A0R1W8A2"/>
<feature type="region of interest" description="Disordered" evidence="2">
    <location>
        <begin position="342"/>
        <end position="362"/>
    </location>
</feature>
<dbReference type="SUPFAM" id="SSF51569">
    <property type="entry name" value="Aldolase"/>
    <property type="match status" value="1"/>
</dbReference>
<organism evidence="4 5">
    <name type="scientific">Lapidilactobacillus concavus DSM 17758</name>
    <dbReference type="NCBI Taxonomy" id="1423735"/>
    <lineage>
        <taxon>Bacteria</taxon>
        <taxon>Bacillati</taxon>
        <taxon>Bacillota</taxon>
        <taxon>Bacilli</taxon>
        <taxon>Lactobacillales</taxon>
        <taxon>Lactobacillaceae</taxon>
        <taxon>Lapidilactobacillus</taxon>
    </lineage>
</organism>
<name>A0A0R1W8A2_9LACO</name>
<dbReference type="GO" id="GO:0016832">
    <property type="term" value="F:aldehyde-lyase activity"/>
    <property type="evidence" value="ECO:0007669"/>
    <property type="project" value="InterPro"/>
</dbReference>
<dbReference type="GO" id="GO:0016740">
    <property type="term" value="F:transferase activity"/>
    <property type="evidence" value="ECO:0007669"/>
    <property type="project" value="UniProtKB-KW"/>
</dbReference>
<dbReference type="NCBIfam" id="TIGR01361">
    <property type="entry name" value="DAHP_synth_Bsub"/>
    <property type="match status" value="1"/>
</dbReference>
<dbReference type="EMBL" id="AZFX01000036">
    <property type="protein sequence ID" value="KRM10700.1"/>
    <property type="molecule type" value="Genomic_DNA"/>
</dbReference>
<dbReference type="Proteomes" id="UP000051315">
    <property type="component" value="Unassembled WGS sequence"/>
</dbReference>
<comment type="caution">
    <text evidence="4">The sequence shown here is derived from an EMBL/GenBank/DDBJ whole genome shotgun (WGS) entry which is preliminary data.</text>
</comment>
<reference evidence="4 5" key="1">
    <citation type="journal article" date="2015" name="Genome Announc.">
        <title>Expanding the biotechnology potential of lactobacilli through comparative genomics of 213 strains and associated genera.</title>
        <authorList>
            <person name="Sun Z."/>
            <person name="Harris H.M."/>
            <person name="McCann A."/>
            <person name="Guo C."/>
            <person name="Argimon S."/>
            <person name="Zhang W."/>
            <person name="Yang X."/>
            <person name="Jeffery I.B."/>
            <person name="Cooney J.C."/>
            <person name="Kagawa T.F."/>
            <person name="Liu W."/>
            <person name="Song Y."/>
            <person name="Salvetti E."/>
            <person name="Wrobel A."/>
            <person name="Rasinkangas P."/>
            <person name="Parkhill J."/>
            <person name="Rea M.C."/>
            <person name="O'Sullivan O."/>
            <person name="Ritari J."/>
            <person name="Douillard F.P."/>
            <person name="Paul Ross R."/>
            <person name="Yang R."/>
            <person name="Briner A.E."/>
            <person name="Felis G.E."/>
            <person name="de Vos W.M."/>
            <person name="Barrangou R."/>
            <person name="Klaenhammer T.R."/>
            <person name="Caufield P.W."/>
            <person name="Cui Y."/>
            <person name="Zhang H."/>
            <person name="O'Toole P.W."/>
        </authorList>
    </citation>
    <scope>NUCLEOTIDE SEQUENCE [LARGE SCALE GENOMIC DNA]</scope>
    <source>
        <strain evidence="4 5">DSM 17758</strain>
    </source>
</reference>
<accession>A0A0R1W8A2</accession>
<dbReference type="Pfam" id="PF00793">
    <property type="entry name" value="DAHP_synth_1"/>
    <property type="match status" value="1"/>
</dbReference>
<dbReference type="STRING" id="1423735.FC15_GL001305"/>
<dbReference type="Gene3D" id="3.20.20.70">
    <property type="entry name" value="Aldolase class I"/>
    <property type="match status" value="1"/>
</dbReference>
<evidence type="ECO:0000256" key="2">
    <source>
        <dbReference type="SAM" id="MobiDB-lite"/>
    </source>
</evidence>
<evidence type="ECO:0000259" key="3">
    <source>
        <dbReference type="Pfam" id="PF00793"/>
    </source>
</evidence>
<protein>
    <submittedName>
        <fullName evidence="4">3-deoxy-7-phosphoheptulonate synthase</fullName>
    </submittedName>
</protein>
<dbReference type="GO" id="GO:0009073">
    <property type="term" value="P:aromatic amino acid family biosynthetic process"/>
    <property type="evidence" value="ECO:0007669"/>
    <property type="project" value="InterPro"/>
</dbReference>
<dbReference type="PANTHER" id="PTHR43018">
    <property type="entry name" value="PHOSPHO-2-DEHYDRO-3-DEOXYHEPTONATE ALDOLASE"/>
    <property type="match status" value="1"/>
</dbReference>